<proteinExistence type="predicted"/>
<dbReference type="EMBL" id="JBBPBM010000062">
    <property type="protein sequence ID" value="KAK8515902.1"/>
    <property type="molecule type" value="Genomic_DNA"/>
</dbReference>
<protein>
    <recommendedName>
        <fullName evidence="3">Secreted protein</fullName>
    </recommendedName>
</protein>
<evidence type="ECO:0008006" key="3">
    <source>
        <dbReference type="Google" id="ProtNLM"/>
    </source>
</evidence>
<name>A0ABR2C911_9ROSI</name>
<evidence type="ECO:0000313" key="2">
    <source>
        <dbReference type="Proteomes" id="UP001472677"/>
    </source>
</evidence>
<organism evidence="1 2">
    <name type="scientific">Hibiscus sabdariffa</name>
    <name type="common">roselle</name>
    <dbReference type="NCBI Taxonomy" id="183260"/>
    <lineage>
        <taxon>Eukaryota</taxon>
        <taxon>Viridiplantae</taxon>
        <taxon>Streptophyta</taxon>
        <taxon>Embryophyta</taxon>
        <taxon>Tracheophyta</taxon>
        <taxon>Spermatophyta</taxon>
        <taxon>Magnoliopsida</taxon>
        <taxon>eudicotyledons</taxon>
        <taxon>Gunneridae</taxon>
        <taxon>Pentapetalae</taxon>
        <taxon>rosids</taxon>
        <taxon>malvids</taxon>
        <taxon>Malvales</taxon>
        <taxon>Malvaceae</taxon>
        <taxon>Malvoideae</taxon>
        <taxon>Hibiscus</taxon>
    </lineage>
</organism>
<gene>
    <name evidence="1" type="ORF">V6N12_016208</name>
</gene>
<comment type="caution">
    <text evidence="1">The sequence shown here is derived from an EMBL/GenBank/DDBJ whole genome shotgun (WGS) entry which is preliminary data.</text>
</comment>
<keyword evidence="2" id="KW-1185">Reference proteome</keyword>
<dbReference type="Proteomes" id="UP001472677">
    <property type="component" value="Unassembled WGS sequence"/>
</dbReference>
<evidence type="ECO:0000313" key="1">
    <source>
        <dbReference type="EMBL" id="KAK8515902.1"/>
    </source>
</evidence>
<sequence length="75" mass="8237">MGGVRPPYGGSWWRLVTVGWATWIAWRAEIARVGCLESRWSQLGAWEAKGWCVYVKKAKAVGASVSGTAHEKDSS</sequence>
<reference evidence="1 2" key="1">
    <citation type="journal article" date="2024" name="G3 (Bethesda)">
        <title>Genome assembly of Hibiscus sabdariffa L. provides insights into metabolisms of medicinal natural products.</title>
        <authorList>
            <person name="Kim T."/>
        </authorList>
    </citation>
    <scope>NUCLEOTIDE SEQUENCE [LARGE SCALE GENOMIC DNA]</scope>
    <source>
        <strain evidence="1">TK-2024</strain>
        <tissue evidence="1">Old leaves</tissue>
    </source>
</reference>
<accession>A0ABR2C911</accession>